<evidence type="ECO:0000313" key="1">
    <source>
        <dbReference type="EMBL" id="KAI9903648.1"/>
    </source>
</evidence>
<protein>
    <submittedName>
        <fullName evidence="1">Uncharacterized protein</fullName>
    </submittedName>
</protein>
<sequence length="319" mass="35887">MLASDSKKRHAQGANGSTIRLPSGPHKAEARTVAWDEIPEWRRDNKYILSGYRPEKADYMEVLAGLTFMHNETCNVYTHLIGALILPSIAAVFMRALSGTQFLNVSGMDYLMCGIFFWCAECCLIFSATYHLIGPHSHQVEQFWHRMDLLGIVVVTVGTFVPGIYYIFMCDPSLQKAHWAIVVTSGFATATLICIPKFRTLRWRKLRVGAYVTLGASAFIPLLHGVQLYGLDYMLEYSGMRWYLLELVLYGGGVTLYGSRVPERFAPGKFDIWFSSHQIFHVSILCAMYVNTIALTQAFTACHTLDICSIQAARQVEGK</sequence>
<proteinExistence type="predicted"/>
<dbReference type="Proteomes" id="UP001163324">
    <property type="component" value="Chromosome 1"/>
</dbReference>
<evidence type="ECO:0000313" key="2">
    <source>
        <dbReference type="Proteomes" id="UP001163324"/>
    </source>
</evidence>
<accession>A0ACC0VD01</accession>
<dbReference type="EMBL" id="CM047940">
    <property type="protein sequence ID" value="KAI9903648.1"/>
    <property type="molecule type" value="Genomic_DNA"/>
</dbReference>
<reference evidence="1" key="1">
    <citation type="submission" date="2022-10" db="EMBL/GenBank/DDBJ databases">
        <title>Complete Genome of Trichothecium roseum strain YXFP-22015, a Plant Pathogen Isolated from Citrus.</title>
        <authorList>
            <person name="Wang Y."/>
            <person name="Zhu L."/>
        </authorList>
    </citation>
    <scope>NUCLEOTIDE SEQUENCE</scope>
    <source>
        <strain evidence="1">YXFP-22015</strain>
    </source>
</reference>
<comment type="caution">
    <text evidence="1">The sequence shown here is derived from an EMBL/GenBank/DDBJ whole genome shotgun (WGS) entry which is preliminary data.</text>
</comment>
<keyword evidence="2" id="KW-1185">Reference proteome</keyword>
<organism evidence="1 2">
    <name type="scientific">Trichothecium roseum</name>
    <dbReference type="NCBI Taxonomy" id="47278"/>
    <lineage>
        <taxon>Eukaryota</taxon>
        <taxon>Fungi</taxon>
        <taxon>Dikarya</taxon>
        <taxon>Ascomycota</taxon>
        <taxon>Pezizomycotina</taxon>
        <taxon>Sordariomycetes</taxon>
        <taxon>Hypocreomycetidae</taxon>
        <taxon>Hypocreales</taxon>
        <taxon>Hypocreales incertae sedis</taxon>
        <taxon>Trichothecium</taxon>
    </lineage>
</organism>
<gene>
    <name evidence="1" type="ORF">N3K66_000177</name>
</gene>
<name>A0ACC0VD01_9HYPO</name>